<dbReference type="Proteomes" id="UP001212841">
    <property type="component" value="Unassembled WGS sequence"/>
</dbReference>
<comment type="caution">
    <text evidence="2">The sequence shown here is derived from an EMBL/GenBank/DDBJ whole genome shotgun (WGS) entry which is preliminary data.</text>
</comment>
<evidence type="ECO:0000256" key="1">
    <source>
        <dbReference type="SAM" id="MobiDB-lite"/>
    </source>
</evidence>
<evidence type="ECO:0000313" key="2">
    <source>
        <dbReference type="EMBL" id="KAJ3037209.1"/>
    </source>
</evidence>
<dbReference type="AlphaFoldDB" id="A0AAD5S271"/>
<organism evidence="2 3">
    <name type="scientific">Rhizophlyctis rosea</name>
    <dbReference type="NCBI Taxonomy" id="64517"/>
    <lineage>
        <taxon>Eukaryota</taxon>
        <taxon>Fungi</taxon>
        <taxon>Fungi incertae sedis</taxon>
        <taxon>Chytridiomycota</taxon>
        <taxon>Chytridiomycota incertae sedis</taxon>
        <taxon>Chytridiomycetes</taxon>
        <taxon>Rhizophlyctidales</taxon>
        <taxon>Rhizophlyctidaceae</taxon>
        <taxon>Rhizophlyctis</taxon>
    </lineage>
</organism>
<accession>A0AAD5S271</accession>
<proteinExistence type="predicted"/>
<keyword evidence="3" id="KW-1185">Reference proteome</keyword>
<evidence type="ECO:0000313" key="3">
    <source>
        <dbReference type="Proteomes" id="UP001212841"/>
    </source>
</evidence>
<gene>
    <name evidence="2" type="ORF">HK097_003577</name>
</gene>
<dbReference type="EMBL" id="JADGJD010001854">
    <property type="protein sequence ID" value="KAJ3037209.1"/>
    <property type="molecule type" value="Genomic_DNA"/>
</dbReference>
<sequence>MHDTTIINDEVFRSDHKEIQRVDSNLEMFRFAEVKPLTKDQLTRLIFESLQSESLLPLHSDRSESPTESDIIAPTRPITREELSRVIQETVQESMTWSRTCSEIDVESVNGYAESVSAISENVMSV</sequence>
<reference evidence="2" key="1">
    <citation type="submission" date="2020-05" db="EMBL/GenBank/DDBJ databases">
        <title>Phylogenomic resolution of chytrid fungi.</title>
        <authorList>
            <person name="Stajich J.E."/>
            <person name="Amses K."/>
            <person name="Simmons R."/>
            <person name="Seto K."/>
            <person name="Myers J."/>
            <person name="Bonds A."/>
            <person name="Quandt C.A."/>
            <person name="Barry K."/>
            <person name="Liu P."/>
            <person name="Grigoriev I."/>
            <person name="Longcore J.E."/>
            <person name="James T.Y."/>
        </authorList>
    </citation>
    <scope>NUCLEOTIDE SEQUENCE</scope>
    <source>
        <strain evidence="2">JEL0318</strain>
    </source>
</reference>
<name>A0AAD5S271_9FUNG</name>
<protein>
    <submittedName>
        <fullName evidence="2">Uncharacterized protein</fullName>
    </submittedName>
</protein>
<feature type="region of interest" description="Disordered" evidence="1">
    <location>
        <begin position="57"/>
        <end position="76"/>
    </location>
</feature>